<dbReference type="KEGG" id="ter:Tery_2913"/>
<dbReference type="AlphaFoldDB" id="Q110J3"/>
<dbReference type="EMBL" id="CP000393">
    <property type="protein sequence ID" value="ABG52081.1"/>
    <property type="molecule type" value="Genomic_DNA"/>
</dbReference>
<accession>Q110J3</accession>
<dbReference type="OrthoDB" id="158697at2"/>
<evidence type="ECO:0000313" key="1">
    <source>
        <dbReference type="EMBL" id="ABG52081.1"/>
    </source>
</evidence>
<reference evidence="1" key="1">
    <citation type="submission" date="2006-06" db="EMBL/GenBank/DDBJ databases">
        <title>Complete sequence of Trichodesmium erythraeum IMS101.</title>
        <authorList>
            <consortium name="US DOE Joint Genome Institute"/>
            <person name="Copeland A."/>
            <person name="Lucas S."/>
            <person name="Lapidus A."/>
            <person name="Barry K."/>
            <person name="Detter J.C."/>
            <person name="Glavina del Rio T."/>
            <person name="Hammon N."/>
            <person name="Israni S."/>
            <person name="Dalin E."/>
            <person name="Tice H."/>
            <person name="Pitluck S."/>
            <person name="Kiss H."/>
            <person name="Munk A.C."/>
            <person name="Brettin T."/>
            <person name="Bruce D."/>
            <person name="Han C."/>
            <person name="Tapia R."/>
            <person name="Gilna P."/>
            <person name="Schmutz J."/>
            <person name="Larimer F."/>
            <person name="Land M."/>
            <person name="Hauser L."/>
            <person name="Kyrpides N."/>
            <person name="Kim E."/>
            <person name="Richardson P."/>
        </authorList>
    </citation>
    <scope>NUCLEOTIDE SEQUENCE [LARGE SCALE GENOMIC DNA]</scope>
    <source>
        <strain evidence="1">IMS101</strain>
    </source>
</reference>
<sequence>MKLAADNPTPWAAFIELSVLWNSENLKQLADEFPNFANQGLVLGDATIKQIANYYNK</sequence>
<gene>
    <name evidence="1" type="ordered locus">Tery_2913</name>
</gene>
<organism evidence="1">
    <name type="scientific">Trichodesmium erythraeum (strain IMS101)</name>
    <dbReference type="NCBI Taxonomy" id="203124"/>
    <lineage>
        <taxon>Bacteria</taxon>
        <taxon>Bacillati</taxon>
        <taxon>Cyanobacteriota</taxon>
        <taxon>Cyanophyceae</taxon>
        <taxon>Oscillatoriophycideae</taxon>
        <taxon>Oscillatoriales</taxon>
        <taxon>Microcoleaceae</taxon>
        <taxon>Trichodesmium</taxon>
    </lineage>
</organism>
<protein>
    <submittedName>
        <fullName evidence="1">Uncharacterized protein</fullName>
    </submittedName>
</protein>
<dbReference type="eggNOG" id="ENOG5031A9N">
    <property type="taxonomic scope" value="Bacteria"/>
</dbReference>
<name>Q110J3_TRIEI</name>
<dbReference type="RefSeq" id="WP_011612440.1">
    <property type="nucleotide sequence ID" value="NC_008312.1"/>
</dbReference>
<proteinExistence type="predicted"/>
<dbReference type="HOGENOM" id="CLU_2995381_0_0_3"/>